<dbReference type="Pfam" id="PF07228">
    <property type="entry name" value="SpoIIE"/>
    <property type="match status" value="1"/>
</dbReference>
<feature type="transmembrane region" description="Helical" evidence="2">
    <location>
        <begin position="23"/>
        <end position="45"/>
    </location>
</feature>
<dbReference type="EMBL" id="CP109491">
    <property type="protein sequence ID" value="WUX36312.1"/>
    <property type="molecule type" value="Genomic_DNA"/>
</dbReference>
<dbReference type="PANTHER" id="PTHR43156">
    <property type="entry name" value="STAGE II SPORULATION PROTEIN E-RELATED"/>
    <property type="match status" value="1"/>
</dbReference>
<protein>
    <submittedName>
        <fullName evidence="4">Serine/threonine-protein phosphatase</fullName>
    </submittedName>
</protein>
<dbReference type="InterPro" id="IPR036457">
    <property type="entry name" value="PPM-type-like_dom_sf"/>
</dbReference>
<dbReference type="RefSeq" id="WP_329355421.1">
    <property type="nucleotide sequence ID" value="NZ_CP109490.1"/>
</dbReference>
<dbReference type="SMART" id="SM00331">
    <property type="entry name" value="PP2C_SIG"/>
    <property type="match status" value="1"/>
</dbReference>
<sequence>MKKKVAGPSARAVVEPSFSPVSYLWRLSRLLPVVLLLVGMVFQFLTPVRLNGSPFFVAAPLIAAPVFSLGRTVAFGGAAFFSAATLRFVADIRGEDSVVQSMAPQLTTIAFATAIAALVNVLVRLSSERLTSAHEVAEAAQRAVLPTPSKHVAGLRVAARYQAAQREALIGGDLYGARSTPHGIRLVMGDVRGKGMAAIETVSVVLGAFREASEQEETLSGVARRLEGALVRDRTDRDNTDEETFVTCVLVEIPTGHQVVRILNCGHPAPLLLGGDGSVTPLMPSTFRLPLGLLELAPSPGRHDTWEFPPDSTLLLYTDGLSEARDATGTFYDPAARLTGRTFPTPARLLSTLVDDVQNYNLGLTEDDMALLAIHRPTPIPATR</sequence>
<keyword evidence="5" id="KW-1185">Reference proteome</keyword>
<dbReference type="PANTHER" id="PTHR43156:SF2">
    <property type="entry name" value="STAGE II SPORULATION PROTEIN E"/>
    <property type="match status" value="1"/>
</dbReference>
<feature type="transmembrane region" description="Helical" evidence="2">
    <location>
        <begin position="102"/>
        <end position="123"/>
    </location>
</feature>
<reference evidence="4" key="1">
    <citation type="submission" date="2022-10" db="EMBL/GenBank/DDBJ databases">
        <title>The complete genomes of actinobacterial strains from the NBC collection.</title>
        <authorList>
            <person name="Joergensen T.S."/>
            <person name="Alvarez Arevalo M."/>
            <person name="Sterndorff E.B."/>
            <person name="Faurdal D."/>
            <person name="Vuksanovic O."/>
            <person name="Mourched A.-S."/>
            <person name="Charusanti P."/>
            <person name="Shaw S."/>
            <person name="Blin K."/>
            <person name="Weber T."/>
        </authorList>
    </citation>
    <scope>NUCLEOTIDE SEQUENCE</scope>
    <source>
        <strain evidence="4">NBC_01436</strain>
    </source>
</reference>
<keyword evidence="2" id="KW-1133">Transmembrane helix</keyword>
<keyword evidence="2" id="KW-0472">Membrane</keyword>
<feature type="domain" description="PPM-type phosphatase" evidence="3">
    <location>
        <begin position="155"/>
        <end position="376"/>
    </location>
</feature>
<name>A0ABZ1ZC20_STRAQ</name>
<dbReference type="InterPro" id="IPR052016">
    <property type="entry name" value="Bact_Sigma-Reg"/>
</dbReference>
<gene>
    <name evidence="4" type="ORF">OG367_08725</name>
</gene>
<dbReference type="Gene3D" id="3.60.40.10">
    <property type="entry name" value="PPM-type phosphatase domain"/>
    <property type="match status" value="1"/>
</dbReference>
<accession>A0ABZ1ZC20</accession>
<dbReference type="InterPro" id="IPR001932">
    <property type="entry name" value="PPM-type_phosphatase-like_dom"/>
</dbReference>
<evidence type="ECO:0000313" key="5">
    <source>
        <dbReference type="Proteomes" id="UP001431926"/>
    </source>
</evidence>
<evidence type="ECO:0000256" key="2">
    <source>
        <dbReference type="SAM" id="Phobius"/>
    </source>
</evidence>
<dbReference type="Proteomes" id="UP001431926">
    <property type="component" value="Chromosome"/>
</dbReference>
<feature type="transmembrane region" description="Helical" evidence="2">
    <location>
        <begin position="57"/>
        <end position="82"/>
    </location>
</feature>
<evidence type="ECO:0000259" key="3">
    <source>
        <dbReference type="SMART" id="SM00331"/>
    </source>
</evidence>
<evidence type="ECO:0000256" key="1">
    <source>
        <dbReference type="ARBA" id="ARBA00022801"/>
    </source>
</evidence>
<evidence type="ECO:0000313" key="4">
    <source>
        <dbReference type="EMBL" id="WUX36312.1"/>
    </source>
</evidence>
<keyword evidence="2" id="KW-0812">Transmembrane</keyword>
<keyword evidence="1" id="KW-0378">Hydrolase</keyword>
<organism evidence="4 5">
    <name type="scientific">Streptomyces anulatus</name>
    <name type="common">Streptomyces chrysomallus</name>
    <dbReference type="NCBI Taxonomy" id="1892"/>
    <lineage>
        <taxon>Bacteria</taxon>
        <taxon>Bacillati</taxon>
        <taxon>Actinomycetota</taxon>
        <taxon>Actinomycetes</taxon>
        <taxon>Kitasatosporales</taxon>
        <taxon>Streptomycetaceae</taxon>
        <taxon>Streptomyces</taxon>
    </lineage>
</organism>
<proteinExistence type="predicted"/>